<feature type="region of interest" description="Disordered" evidence="8">
    <location>
        <begin position="73"/>
        <end position="97"/>
    </location>
</feature>
<dbReference type="GO" id="GO:0016020">
    <property type="term" value="C:membrane"/>
    <property type="evidence" value="ECO:0007669"/>
    <property type="project" value="InterPro"/>
</dbReference>
<feature type="transmembrane region" description="Helical" evidence="9">
    <location>
        <begin position="231"/>
        <end position="250"/>
    </location>
</feature>
<feature type="region of interest" description="Disordered" evidence="8">
    <location>
        <begin position="1"/>
        <end position="23"/>
    </location>
</feature>
<protein>
    <recommendedName>
        <fullName evidence="14">ZT_dimer domain-containing protein</fullName>
    </recommendedName>
</protein>
<evidence type="ECO:0000256" key="7">
    <source>
        <dbReference type="ARBA" id="ARBA00023136"/>
    </source>
</evidence>
<evidence type="ECO:0000256" key="2">
    <source>
        <dbReference type="ARBA" id="ARBA00008873"/>
    </source>
</evidence>
<dbReference type="InterPro" id="IPR002524">
    <property type="entry name" value="Cation_efflux"/>
</dbReference>
<feature type="compositionally biased region" description="Polar residues" evidence="8">
    <location>
        <begin position="137"/>
        <end position="156"/>
    </location>
</feature>
<dbReference type="SUPFAM" id="SSF160240">
    <property type="entry name" value="Cation efflux protein cytoplasmic domain-like"/>
    <property type="match status" value="1"/>
</dbReference>
<organism evidence="12 13">
    <name type="scientific">Bursaphelenchus okinawaensis</name>
    <dbReference type="NCBI Taxonomy" id="465554"/>
    <lineage>
        <taxon>Eukaryota</taxon>
        <taxon>Metazoa</taxon>
        <taxon>Ecdysozoa</taxon>
        <taxon>Nematoda</taxon>
        <taxon>Chromadorea</taxon>
        <taxon>Rhabditida</taxon>
        <taxon>Tylenchina</taxon>
        <taxon>Tylenchomorpha</taxon>
        <taxon>Aphelenchoidea</taxon>
        <taxon>Aphelenchoididae</taxon>
        <taxon>Bursaphelenchus</taxon>
    </lineage>
</organism>
<dbReference type="Gene3D" id="3.30.70.1350">
    <property type="entry name" value="Cation efflux protein, cytoplasmic domain"/>
    <property type="match status" value="1"/>
</dbReference>
<dbReference type="InterPro" id="IPR036837">
    <property type="entry name" value="Cation_efflux_CTD_sf"/>
</dbReference>
<dbReference type="PANTHER" id="PTHR43840:SF13">
    <property type="entry name" value="CATION EFFLUX PROTEIN CYTOPLASMIC DOMAIN-CONTAINING PROTEIN"/>
    <property type="match status" value="1"/>
</dbReference>
<evidence type="ECO:0000256" key="8">
    <source>
        <dbReference type="SAM" id="MobiDB-lite"/>
    </source>
</evidence>
<dbReference type="Gene3D" id="1.20.1510.10">
    <property type="entry name" value="Cation efflux protein transmembrane domain"/>
    <property type="match status" value="1"/>
</dbReference>
<keyword evidence="5 9" id="KW-1133">Transmembrane helix</keyword>
<dbReference type="SUPFAM" id="SSF161111">
    <property type="entry name" value="Cation efflux protein transmembrane domain-like"/>
    <property type="match status" value="1"/>
</dbReference>
<keyword evidence="6" id="KW-0406">Ion transport</keyword>
<dbReference type="FunFam" id="3.30.70.1350:FF:000001">
    <property type="entry name" value="Metal tolerance protein 11"/>
    <property type="match status" value="1"/>
</dbReference>
<evidence type="ECO:0000256" key="5">
    <source>
        <dbReference type="ARBA" id="ARBA00022989"/>
    </source>
</evidence>
<dbReference type="Pfam" id="PF16916">
    <property type="entry name" value="ZT_dimer"/>
    <property type="match status" value="1"/>
</dbReference>
<dbReference type="GO" id="GO:0008324">
    <property type="term" value="F:monoatomic cation transmembrane transporter activity"/>
    <property type="evidence" value="ECO:0007669"/>
    <property type="project" value="InterPro"/>
</dbReference>
<keyword evidence="7 9" id="KW-0472">Membrane</keyword>
<evidence type="ECO:0000256" key="3">
    <source>
        <dbReference type="ARBA" id="ARBA00022448"/>
    </source>
</evidence>
<dbReference type="FunFam" id="1.20.1510.10:FF:000005">
    <property type="entry name" value="Putative Cation diffusion facilitator 1"/>
    <property type="match status" value="1"/>
</dbReference>
<sequence>MSDSERPEGTRHAPLDDQMQEAKTECRLQSPKLPRLPFGKQHQVNKFYKQQCDLLENYENDSKQIYDNRQRRSVRLQPDEAHQQQQRLQSVSHPNENPETQLLMEDEMALNDNCTEEIQRRSSNNSRRVHPVPRINVCNSNENVQNSNDESSENSGRNRAHCLAIMTLCVNLMLTIAKATAAYLSGSLSIMSSLVDSLVDITSGLVIWLTSRAIRKHDPYLYPVGRTRLEPVALVIVSVVMAVASVQMVVESTESMIQNRMDPHVNLPTLCIMVTTVVVKFMLFLVCRTQSDPSSKVLALDHRNDCFSNTAALLCAFCAQKFWIYLDPLGAIAVALYIATTWFFTGRKQLIRLSGKTAEPDFINRIIKVCIDHDDRIDYIDTVYVYHFGTRFLVEVHIVLDENMRLKEAHDISESLQNAIESLEDVERAFVHADYEFEHKATDEHKIPEP</sequence>
<dbReference type="NCBIfam" id="TIGR01297">
    <property type="entry name" value="CDF"/>
    <property type="match status" value="1"/>
</dbReference>
<dbReference type="EMBL" id="CAJFCW020000004">
    <property type="protein sequence ID" value="CAG9113015.1"/>
    <property type="molecule type" value="Genomic_DNA"/>
</dbReference>
<dbReference type="InterPro" id="IPR027470">
    <property type="entry name" value="Cation_efflux_CTD"/>
</dbReference>
<name>A0A811KTH6_9BILA</name>
<evidence type="ECO:0000256" key="1">
    <source>
        <dbReference type="ARBA" id="ARBA00004127"/>
    </source>
</evidence>
<feature type="domain" description="Cation efflux protein cytoplasmic" evidence="11">
    <location>
        <begin position="360"/>
        <end position="434"/>
    </location>
</feature>
<dbReference type="Proteomes" id="UP000614601">
    <property type="component" value="Unassembled WGS sequence"/>
</dbReference>
<evidence type="ECO:0000313" key="12">
    <source>
        <dbReference type="EMBL" id="CAD5219898.1"/>
    </source>
</evidence>
<comment type="similarity">
    <text evidence="2">Belongs to the cation diffusion facilitator (CDF) transporter (TC 2.A.4) family. SLC30A subfamily.</text>
</comment>
<dbReference type="InterPro" id="IPR058533">
    <property type="entry name" value="Cation_efflux_TM"/>
</dbReference>
<feature type="compositionally biased region" description="Polar residues" evidence="8">
    <location>
        <begin position="83"/>
        <end position="97"/>
    </location>
</feature>
<dbReference type="GO" id="GO:0012505">
    <property type="term" value="C:endomembrane system"/>
    <property type="evidence" value="ECO:0007669"/>
    <property type="project" value="UniProtKB-SubCell"/>
</dbReference>
<evidence type="ECO:0000256" key="6">
    <source>
        <dbReference type="ARBA" id="ARBA00023065"/>
    </source>
</evidence>
<evidence type="ECO:0000259" key="11">
    <source>
        <dbReference type="Pfam" id="PF16916"/>
    </source>
</evidence>
<feature type="domain" description="Cation efflux protein transmembrane" evidence="10">
    <location>
        <begin position="165"/>
        <end position="350"/>
    </location>
</feature>
<dbReference type="EMBL" id="CAJFDH010000004">
    <property type="protein sequence ID" value="CAD5219898.1"/>
    <property type="molecule type" value="Genomic_DNA"/>
</dbReference>
<dbReference type="Proteomes" id="UP000783686">
    <property type="component" value="Unassembled WGS sequence"/>
</dbReference>
<dbReference type="InterPro" id="IPR050291">
    <property type="entry name" value="CDF_Transporter"/>
</dbReference>
<evidence type="ECO:0000259" key="10">
    <source>
        <dbReference type="Pfam" id="PF01545"/>
    </source>
</evidence>
<feature type="transmembrane region" description="Helical" evidence="9">
    <location>
        <begin position="190"/>
        <end position="210"/>
    </location>
</feature>
<feature type="transmembrane region" description="Helical" evidence="9">
    <location>
        <begin position="265"/>
        <end position="286"/>
    </location>
</feature>
<dbReference type="Pfam" id="PF01545">
    <property type="entry name" value="Cation_efflux"/>
    <property type="match status" value="1"/>
</dbReference>
<keyword evidence="13" id="KW-1185">Reference proteome</keyword>
<keyword evidence="3" id="KW-0813">Transport</keyword>
<accession>A0A811KTH6</accession>
<reference evidence="12" key="1">
    <citation type="submission" date="2020-09" db="EMBL/GenBank/DDBJ databases">
        <authorList>
            <person name="Kikuchi T."/>
        </authorList>
    </citation>
    <scope>NUCLEOTIDE SEQUENCE</scope>
    <source>
        <strain evidence="12">SH1</strain>
    </source>
</reference>
<gene>
    <name evidence="12" type="ORF">BOKJ2_LOCUS8674</name>
</gene>
<feature type="transmembrane region" description="Helical" evidence="9">
    <location>
        <begin position="162"/>
        <end position="184"/>
    </location>
</feature>
<feature type="region of interest" description="Disordered" evidence="8">
    <location>
        <begin position="119"/>
        <end position="156"/>
    </location>
</feature>
<evidence type="ECO:0000313" key="13">
    <source>
        <dbReference type="Proteomes" id="UP000614601"/>
    </source>
</evidence>
<dbReference type="PANTHER" id="PTHR43840">
    <property type="entry name" value="MITOCHONDRIAL METAL TRANSPORTER 1-RELATED"/>
    <property type="match status" value="1"/>
</dbReference>
<evidence type="ECO:0008006" key="14">
    <source>
        <dbReference type="Google" id="ProtNLM"/>
    </source>
</evidence>
<dbReference type="AlphaFoldDB" id="A0A811KTH6"/>
<dbReference type="OrthoDB" id="78296at2759"/>
<dbReference type="InterPro" id="IPR027469">
    <property type="entry name" value="Cation_efflux_TMD_sf"/>
</dbReference>
<keyword evidence="4 9" id="KW-0812">Transmembrane</keyword>
<proteinExistence type="inferred from homology"/>
<comment type="caution">
    <text evidence="12">The sequence shown here is derived from an EMBL/GenBank/DDBJ whole genome shotgun (WGS) entry which is preliminary data.</text>
</comment>
<feature type="transmembrane region" description="Helical" evidence="9">
    <location>
        <begin position="329"/>
        <end position="346"/>
    </location>
</feature>
<comment type="subcellular location">
    <subcellularLocation>
        <location evidence="1">Endomembrane system</location>
        <topology evidence="1">Multi-pass membrane protein</topology>
    </subcellularLocation>
</comment>
<evidence type="ECO:0000256" key="4">
    <source>
        <dbReference type="ARBA" id="ARBA00022692"/>
    </source>
</evidence>
<evidence type="ECO:0000256" key="9">
    <source>
        <dbReference type="SAM" id="Phobius"/>
    </source>
</evidence>